<feature type="transmembrane region" description="Helical" evidence="1">
    <location>
        <begin position="27"/>
        <end position="48"/>
    </location>
</feature>
<gene>
    <name evidence="2" type="ORF">UFOVP398_41</name>
</gene>
<reference evidence="2" key="1">
    <citation type="submission" date="2020-04" db="EMBL/GenBank/DDBJ databases">
        <authorList>
            <person name="Chiriac C."/>
            <person name="Salcher M."/>
            <person name="Ghai R."/>
            <person name="Kavagutti S V."/>
        </authorList>
    </citation>
    <scope>NUCLEOTIDE SEQUENCE</scope>
</reference>
<organism evidence="2">
    <name type="scientific">uncultured Caudovirales phage</name>
    <dbReference type="NCBI Taxonomy" id="2100421"/>
    <lineage>
        <taxon>Viruses</taxon>
        <taxon>Duplodnaviria</taxon>
        <taxon>Heunggongvirae</taxon>
        <taxon>Uroviricota</taxon>
        <taxon>Caudoviricetes</taxon>
        <taxon>Peduoviridae</taxon>
        <taxon>Maltschvirus</taxon>
        <taxon>Maltschvirus maltsch</taxon>
    </lineage>
</organism>
<evidence type="ECO:0000256" key="1">
    <source>
        <dbReference type="SAM" id="Phobius"/>
    </source>
</evidence>
<evidence type="ECO:0000313" key="2">
    <source>
        <dbReference type="EMBL" id="CAB4140470.1"/>
    </source>
</evidence>
<name>A0A6J5M5V5_9CAUD</name>
<keyword evidence="1" id="KW-0812">Transmembrane</keyword>
<protein>
    <submittedName>
        <fullName evidence="2">Uncharacterized protein</fullName>
    </submittedName>
</protein>
<keyword evidence="1" id="KW-1133">Transmembrane helix</keyword>
<sequence length="51" mass="5921">MERATRIELEAAWRRREQAEAAHDRKLARIFASAGIVWLIMLAVAITWRVS</sequence>
<dbReference type="EMBL" id="LR796376">
    <property type="protein sequence ID" value="CAB4140470.1"/>
    <property type="molecule type" value="Genomic_DNA"/>
</dbReference>
<accession>A0A6J5M5V5</accession>
<proteinExistence type="predicted"/>
<keyword evidence="1" id="KW-0472">Membrane</keyword>